<proteinExistence type="predicted"/>
<dbReference type="Pfam" id="PF07883">
    <property type="entry name" value="Cupin_2"/>
    <property type="match status" value="1"/>
</dbReference>
<evidence type="ECO:0000313" key="3">
    <source>
        <dbReference type="EMBL" id="SMH57985.1"/>
    </source>
</evidence>
<dbReference type="EMBL" id="FXBL01000004">
    <property type="protein sequence ID" value="SMH57985.1"/>
    <property type="molecule type" value="Genomic_DNA"/>
</dbReference>
<dbReference type="OrthoDB" id="9793521at2"/>
<dbReference type="AlphaFoldDB" id="A0A1X7Q0J6"/>
<organism evidence="3 4">
    <name type="scientific">Mesorhizobium australicum</name>
    <dbReference type="NCBI Taxonomy" id="536018"/>
    <lineage>
        <taxon>Bacteria</taxon>
        <taxon>Pseudomonadati</taxon>
        <taxon>Pseudomonadota</taxon>
        <taxon>Alphaproteobacteria</taxon>
        <taxon>Hyphomicrobiales</taxon>
        <taxon>Phyllobacteriaceae</taxon>
        <taxon>Mesorhizobium</taxon>
    </lineage>
</organism>
<dbReference type="Gene3D" id="2.60.120.10">
    <property type="entry name" value="Jelly Rolls"/>
    <property type="match status" value="1"/>
</dbReference>
<keyword evidence="1" id="KW-0732">Signal</keyword>
<dbReference type="InterPro" id="IPR014710">
    <property type="entry name" value="RmlC-like_jellyroll"/>
</dbReference>
<evidence type="ECO:0000313" key="4">
    <source>
        <dbReference type="Proteomes" id="UP000193083"/>
    </source>
</evidence>
<dbReference type="InterPro" id="IPR013096">
    <property type="entry name" value="Cupin_2"/>
</dbReference>
<reference evidence="3 4" key="1">
    <citation type="submission" date="2017-04" db="EMBL/GenBank/DDBJ databases">
        <authorList>
            <person name="Afonso C.L."/>
            <person name="Miller P.J."/>
            <person name="Scott M.A."/>
            <person name="Spackman E."/>
            <person name="Goraichik I."/>
            <person name="Dimitrov K.M."/>
            <person name="Suarez D.L."/>
            <person name="Swayne D.E."/>
        </authorList>
    </citation>
    <scope>NUCLEOTIDE SEQUENCE [LARGE SCALE GENOMIC DNA]</scope>
    <source>
        <strain evidence="3 4">B5P</strain>
    </source>
</reference>
<dbReference type="Proteomes" id="UP000193083">
    <property type="component" value="Unassembled WGS sequence"/>
</dbReference>
<feature type="chain" id="PRO_5012349573" evidence="1">
    <location>
        <begin position="21"/>
        <end position="129"/>
    </location>
</feature>
<gene>
    <name evidence="3" type="ORF">SAMN02982922_5913</name>
</gene>
<dbReference type="SUPFAM" id="SSF51182">
    <property type="entry name" value="RmlC-like cupins"/>
    <property type="match status" value="1"/>
</dbReference>
<feature type="signal peptide" evidence="1">
    <location>
        <begin position="1"/>
        <end position="20"/>
    </location>
</feature>
<protein>
    <submittedName>
        <fullName evidence="3">Cupin domain-containing protein</fullName>
    </submittedName>
</protein>
<name>A0A1X7Q0J6_9HYPH</name>
<dbReference type="InterPro" id="IPR011051">
    <property type="entry name" value="RmlC_Cupin_sf"/>
</dbReference>
<evidence type="ECO:0000256" key="1">
    <source>
        <dbReference type="SAM" id="SignalP"/>
    </source>
</evidence>
<dbReference type="RefSeq" id="WP_085467448.1">
    <property type="nucleotide sequence ID" value="NZ_FXBL01000004.1"/>
</dbReference>
<dbReference type="PANTHER" id="PTHR38599">
    <property type="entry name" value="CUPIN DOMAIN PROTEIN (AFU_ORTHOLOGUE AFUA_3G13620)"/>
    <property type="match status" value="1"/>
</dbReference>
<keyword evidence="4" id="KW-1185">Reference proteome</keyword>
<dbReference type="PANTHER" id="PTHR38599:SF1">
    <property type="entry name" value="CUPIN DOMAIN PROTEIN (AFU_ORTHOLOGUE AFUA_3G13620)"/>
    <property type="match status" value="1"/>
</dbReference>
<dbReference type="CDD" id="cd02235">
    <property type="entry name" value="cupin_BLL4011-like"/>
    <property type="match status" value="1"/>
</dbReference>
<accession>A0A1X7Q0J6</accession>
<sequence length="129" mass="13368">MLRFSLAVMALVAATALASAQDASSGIKRTPLQKIDFPDNYTTVTGLAEIAPGVSAGRHTHPGIETGYVLEGETVLSIDGQPDITMKAGDSYTIPAGVPHDAKAVGEKPVKVLGIYVIERGKPLASPAK</sequence>
<feature type="domain" description="Cupin type-2" evidence="2">
    <location>
        <begin position="47"/>
        <end position="116"/>
    </location>
</feature>
<evidence type="ECO:0000259" key="2">
    <source>
        <dbReference type="Pfam" id="PF07883"/>
    </source>
</evidence>